<dbReference type="AlphaFoldDB" id="A0A8D8VV75"/>
<keyword evidence="1" id="KW-0812">Transmembrane</keyword>
<proteinExistence type="predicted"/>
<evidence type="ECO:0000313" key="2">
    <source>
        <dbReference type="EMBL" id="CAG6635763.1"/>
    </source>
</evidence>
<accession>A0A8D8VV75</accession>
<dbReference type="EMBL" id="HBUF01091236">
    <property type="protein sequence ID" value="CAG6635763.1"/>
    <property type="molecule type" value="Transcribed_RNA"/>
</dbReference>
<feature type="transmembrane region" description="Helical" evidence="1">
    <location>
        <begin position="40"/>
        <end position="59"/>
    </location>
</feature>
<reference evidence="2" key="1">
    <citation type="submission" date="2021-05" db="EMBL/GenBank/DDBJ databases">
        <authorList>
            <person name="Alioto T."/>
            <person name="Alioto T."/>
            <person name="Gomez Garrido J."/>
        </authorList>
    </citation>
    <scope>NUCLEOTIDE SEQUENCE</scope>
</reference>
<feature type="transmembrane region" description="Helical" evidence="1">
    <location>
        <begin position="94"/>
        <end position="112"/>
    </location>
</feature>
<keyword evidence="1" id="KW-1133">Transmembrane helix</keyword>
<keyword evidence="1" id="KW-0472">Membrane</keyword>
<protein>
    <submittedName>
        <fullName evidence="2">Uncharacterized protein</fullName>
    </submittedName>
</protein>
<name>A0A8D8VV75_9HEMI</name>
<organism evidence="2">
    <name type="scientific">Cacopsylla melanoneura</name>
    <dbReference type="NCBI Taxonomy" id="428564"/>
    <lineage>
        <taxon>Eukaryota</taxon>
        <taxon>Metazoa</taxon>
        <taxon>Ecdysozoa</taxon>
        <taxon>Arthropoda</taxon>
        <taxon>Hexapoda</taxon>
        <taxon>Insecta</taxon>
        <taxon>Pterygota</taxon>
        <taxon>Neoptera</taxon>
        <taxon>Paraneoptera</taxon>
        <taxon>Hemiptera</taxon>
        <taxon>Sternorrhyncha</taxon>
        <taxon>Psylloidea</taxon>
        <taxon>Psyllidae</taxon>
        <taxon>Psyllinae</taxon>
        <taxon>Cacopsylla</taxon>
    </lineage>
</organism>
<sequence>MLSIFFFFYVAPWSKMTWYNNVKYLCICLHWVSEYLYCTSTQYCVMAIATSLLGINTAIKHKMTVRWGNKMKCTNGTKFYSSTNKINHDKCYRFFFLFHLFISFFVYIFMILS</sequence>
<evidence type="ECO:0000256" key="1">
    <source>
        <dbReference type="SAM" id="Phobius"/>
    </source>
</evidence>